<feature type="region of interest" description="Disordered" evidence="1">
    <location>
        <begin position="152"/>
        <end position="199"/>
    </location>
</feature>
<evidence type="ECO:0000313" key="2">
    <source>
        <dbReference type="EMBL" id="BBX84006.1"/>
    </source>
</evidence>
<proteinExistence type="predicted"/>
<dbReference type="EMBL" id="AP022577">
    <property type="protein sequence ID" value="BBX84006.1"/>
    <property type="molecule type" value="Genomic_DNA"/>
</dbReference>
<evidence type="ECO:0000313" key="3">
    <source>
        <dbReference type="Proteomes" id="UP000465609"/>
    </source>
</evidence>
<reference evidence="2 3" key="1">
    <citation type="journal article" date="2019" name="Emerg. Microbes Infect.">
        <title>Comprehensive subspecies identification of 175 nontuberculous mycobacteria species based on 7547 genomic profiles.</title>
        <authorList>
            <person name="Matsumoto Y."/>
            <person name="Kinjo T."/>
            <person name="Motooka D."/>
            <person name="Nabeya D."/>
            <person name="Jung N."/>
            <person name="Uechi K."/>
            <person name="Horii T."/>
            <person name="Iida T."/>
            <person name="Fujita J."/>
            <person name="Nakamura S."/>
        </authorList>
    </citation>
    <scope>NUCLEOTIDE SEQUENCE [LARGE SCALE GENOMIC DNA]</scope>
    <source>
        <strain evidence="2 3">JCM 15296</strain>
    </source>
</reference>
<evidence type="ECO:0008006" key="4">
    <source>
        <dbReference type="Google" id="ProtNLM"/>
    </source>
</evidence>
<feature type="compositionally biased region" description="Basic residues" evidence="1">
    <location>
        <begin position="154"/>
        <end position="167"/>
    </location>
</feature>
<keyword evidence="3" id="KW-1185">Reference proteome</keyword>
<accession>A0ABM7IBB2</accession>
<protein>
    <recommendedName>
        <fullName evidence="4">GAF domain-containing protein</fullName>
    </recommendedName>
</protein>
<sequence>MTALPGNPVAPQRAAAPDLDQLTGVRSGKGTFYPEFRVAAQRTERVVAALEAISRALVQTVNGPENLVRAVAEAARTHLGAEWVLLALADGALPEARPRHLILDADGHAYSFEGLSGTKHPVPHLPDAVLNRLNDVLRGRLAQFRIPVIESHHSRPHRTRRRRRRGVRGLDATAPPARRHRRGGDAHPGQPDRGRAAEL</sequence>
<name>A0ABM7IBB2_9MYCO</name>
<gene>
    <name evidence="2" type="ORF">MAUB_18790</name>
</gene>
<dbReference type="Proteomes" id="UP000465609">
    <property type="component" value="Chromosome"/>
</dbReference>
<feature type="compositionally biased region" description="Basic and acidic residues" evidence="1">
    <location>
        <begin position="190"/>
        <end position="199"/>
    </location>
</feature>
<organism evidence="2 3">
    <name type="scientific">Mycolicibacterium aubagnense</name>
    <dbReference type="NCBI Taxonomy" id="319707"/>
    <lineage>
        <taxon>Bacteria</taxon>
        <taxon>Bacillati</taxon>
        <taxon>Actinomycetota</taxon>
        <taxon>Actinomycetes</taxon>
        <taxon>Mycobacteriales</taxon>
        <taxon>Mycobacteriaceae</taxon>
        <taxon>Mycolicibacterium</taxon>
    </lineage>
</organism>
<evidence type="ECO:0000256" key="1">
    <source>
        <dbReference type="SAM" id="MobiDB-lite"/>
    </source>
</evidence>